<sequence length="322" mass="35701">MGCKSSKVAVVADTNDTWVDSVDVNKKPSSGKPRSGKKAKGNVFLVQECKSGETLRSGSDSSLDDLPEGPTRAVGSATSKISSRTCDSGLGEDYSHVITEGSDPQKQKLAGDRPDTPDFMLSGQQIQVRQRSAKKNRDTASILEELQQQGLLSSVPERPQSRAVAFEVMLSGDEGLAPIRRAPPRLARLKKRHKKKKHLTKEQLEEKLKAAEERRKAKEQEMKEKLQAQLNKDKQVHDALATFEKSQKAAEEAIIDKVDRAAEKREAQALALKEKMQKKKEHAERVRQLKLQRQAEAAARGDNNEQANEHLEGFQVDPTIPV</sequence>
<dbReference type="PRINTS" id="PR00345">
    <property type="entry name" value="STATHMIN"/>
</dbReference>
<feature type="region of interest" description="Disordered" evidence="1">
    <location>
        <begin position="274"/>
        <end position="322"/>
    </location>
</feature>
<evidence type="ECO:0000313" key="3">
    <source>
        <dbReference type="RefSeq" id="XP_002731635.1"/>
    </source>
</evidence>
<dbReference type="SUPFAM" id="SSF101494">
    <property type="entry name" value="Stathmin"/>
    <property type="match status" value="1"/>
</dbReference>
<protein>
    <submittedName>
        <fullName evidence="3">Caldesmon-like</fullName>
    </submittedName>
</protein>
<feature type="region of interest" description="Disordered" evidence="1">
    <location>
        <begin position="21"/>
        <end position="119"/>
    </location>
</feature>
<reference evidence="3" key="1">
    <citation type="submission" date="2025-08" db="UniProtKB">
        <authorList>
            <consortium name="RefSeq"/>
        </authorList>
    </citation>
    <scope>IDENTIFICATION</scope>
    <source>
        <tissue evidence="3">Testes</tissue>
    </source>
</reference>
<feature type="compositionally biased region" description="Low complexity" evidence="1">
    <location>
        <begin position="177"/>
        <end position="186"/>
    </location>
</feature>
<organism evidence="2 3">
    <name type="scientific">Saccoglossus kowalevskii</name>
    <name type="common">Acorn worm</name>
    <dbReference type="NCBI Taxonomy" id="10224"/>
    <lineage>
        <taxon>Eukaryota</taxon>
        <taxon>Metazoa</taxon>
        <taxon>Hemichordata</taxon>
        <taxon>Enteropneusta</taxon>
        <taxon>Harrimaniidae</taxon>
        <taxon>Saccoglossus</taxon>
    </lineage>
</organism>
<dbReference type="Proteomes" id="UP000694865">
    <property type="component" value="Unplaced"/>
</dbReference>
<dbReference type="InterPro" id="IPR036002">
    <property type="entry name" value="Stathmin_sf"/>
</dbReference>
<dbReference type="PANTHER" id="PTHR10104">
    <property type="entry name" value="STATHMIN"/>
    <property type="match status" value="1"/>
</dbReference>
<evidence type="ECO:0000313" key="2">
    <source>
        <dbReference type="Proteomes" id="UP000694865"/>
    </source>
</evidence>
<keyword evidence="2" id="KW-1185">Reference proteome</keyword>
<feature type="compositionally biased region" description="Basic residues" evidence="1">
    <location>
        <begin position="187"/>
        <end position="199"/>
    </location>
</feature>
<proteinExistence type="predicted"/>
<name>A0ABM0GK50_SACKO</name>
<dbReference type="RefSeq" id="XP_002731635.1">
    <property type="nucleotide sequence ID" value="XM_002731589.2"/>
</dbReference>
<feature type="compositionally biased region" description="Basic and acidic residues" evidence="1">
    <location>
        <begin position="103"/>
        <end position="116"/>
    </location>
</feature>
<feature type="compositionally biased region" description="Basic and acidic residues" evidence="1">
    <location>
        <begin position="200"/>
        <end position="232"/>
    </location>
</feature>
<feature type="compositionally biased region" description="Basic and acidic residues" evidence="1">
    <location>
        <begin position="274"/>
        <end position="287"/>
    </location>
</feature>
<evidence type="ECO:0000256" key="1">
    <source>
        <dbReference type="SAM" id="MobiDB-lite"/>
    </source>
</evidence>
<gene>
    <name evidence="3" type="primary">LOC100373799</name>
</gene>
<feature type="compositionally biased region" description="Polar residues" evidence="1">
    <location>
        <begin position="76"/>
        <end position="86"/>
    </location>
</feature>
<dbReference type="PROSITE" id="PS51663">
    <property type="entry name" value="STATHMIN_3"/>
    <property type="match status" value="1"/>
</dbReference>
<dbReference type="Pfam" id="PF00836">
    <property type="entry name" value="Stathmin"/>
    <property type="match status" value="1"/>
</dbReference>
<dbReference type="PANTHER" id="PTHR10104:SF20">
    <property type="entry name" value="STATHMIN DOMAIN-CONTAINING PROTEIN 1"/>
    <property type="match status" value="1"/>
</dbReference>
<dbReference type="InterPro" id="IPR000956">
    <property type="entry name" value="Stathmin_fam"/>
</dbReference>
<dbReference type="Gene3D" id="6.10.280.30">
    <property type="match status" value="1"/>
</dbReference>
<dbReference type="GeneID" id="100373799"/>
<feature type="region of interest" description="Disordered" evidence="1">
    <location>
        <begin position="177"/>
        <end position="232"/>
    </location>
</feature>
<accession>A0ABM0GK50</accession>